<accession>A0ACC2LZL1</accession>
<evidence type="ECO:0000313" key="2">
    <source>
        <dbReference type="Proteomes" id="UP001234297"/>
    </source>
</evidence>
<dbReference type="EMBL" id="CM056813">
    <property type="protein sequence ID" value="KAJ8638855.1"/>
    <property type="molecule type" value="Genomic_DNA"/>
</dbReference>
<dbReference type="Proteomes" id="UP001234297">
    <property type="component" value="Chromosome 5"/>
</dbReference>
<gene>
    <name evidence="1" type="ORF">MRB53_015549</name>
</gene>
<comment type="caution">
    <text evidence="1">The sequence shown here is derived from an EMBL/GenBank/DDBJ whole genome shotgun (WGS) entry which is preliminary data.</text>
</comment>
<proteinExistence type="predicted"/>
<keyword evidence="2" id="KW-1185">Reference proteome</keyword>
<protein>
    <submittedName>
        <fullName evidence="1">Uncharacterized protein</fullName>
    </submittedName>
</protein>
<sequence length="166" mass="18754">MNTIWIWIVFSDEIKARSFCLLCLRFLHQQRRLAQRCNSDPLRLSTAMGNNSNQRTVQSSNSSPIAVSLNAEIYSSASVQSAWPSSGDRLITVGSNFLLPSSARFYDNWCLKKQHRDEQVLDKDDAANLTPSERAPHTVVGVVVHDPDSWHVEIHQQPKFGRSNTC</sequence>
<organism evidence="1 2">
    <name type="scientific">Persea americana</name>
    <name type="common">Avocado</name>
    <dbReference type="NCBI Taxonomy" id="3435"/>
    <lineage>
        <taxon>Eukaryota</taxon>
        <taxon>Viridiplantae</taxon>
        <taxon>Streptophyta</taxon>
        <taxon>Embryophyta</taxon>
        <taxon>Tracheophyta</taxon>
        <taxon>Spermatophyta</taxon>
        <taxon>Magnoliopsida</taxon>
        <taxon>Magnoliidae</taxon>
        <taxon>Laurales</taxon>
        <taxon>Lauraceae</taxon>
        <taxon>Persea</taxon>
    </lineage>
</organism>
<name>A0ACC2LZL1_PERAE</name>
<evidence type="ECO:0000313" key="1">
    <source>
        <dbReference type="EMBL" id="KAJ8638855.1"/>
    </source>
</evidence>
<reference evidence="1 2" key="1">
    <citation type="journal article" date="2022" name="Hortic Res">
        <title>A haplotype resolved chromosomal level avocado genome allows analysis of novel avocado genes.</title>
        <authorList>
            <person name="Nath O."/>
            <person name="Fletcher S.J."/>
            <person name="Hayward A."/>
            <person name="Shaw L.M."/>
            <person name="Masouleh A.K."/>
            <person name="Furtado A."/>
            <person name="Henry R.J."/>
            <person name="Mitter N."/>
        </authorList>
    </citation>
    <scope>NUCLEOTIDE SEQUENCE [LARGE SCALE GENOMIC DNA]</scope>
    <source>
        <strain evidence="2">cv. Hass</strain>
    </source>
</reference>